<evidence type="ECO:0000256" key="3">
    <source>
        <dbReference type="ARBA" id="ARBA00022692"/>
    </source>
</evidence>
<dbReference type="EMBL" id="CAJMWS010000304">
    <property type="protein sequence ID" value="CAE6402769.1"/>
    <property type="molecule type" value="Genomic_DNA"/>
</dbReference>
<dbReference type="PANTHER" id="PTHR11266:SF17">
    <property type="entry name" value="PROTEIN MPV17"/>
    <property type="match status" value="1"/>
</dbReference>
<keyword evidence="4 6" id="KW-1133">Transmembrane helix</keyword>
<keyword evidence="3 6" id="KW-0812">Transmembrane</keyword>
<proteinExistence type="inferred from homology"/>
<dbReference type="Pfam" id="PF04117">
    <property type="entry name" value="Mpv17_PMP22"/>
    <property type="match status" value="1"/>
</dbReference>
<accession>A0A8H3A383</accession>
<evidence type="ECO:0000313" key="8">
    <source>
        <dbReference type="Proteomes" id="UP000663846"/>
    </source>
</evidence>
<protein>
    <recommendedName>
        <fullName evidence="9">Protein SYM1</fullName>
    </recommendedName>
</protein>
<evidence type="ECO:0000313" key="7">
    <source>
        <dbReference type="EMBL" id="CAE6402769.1"/>
    </source>
</evidence>
<evidence type="ECO:0000256" key="2">
    <source>
        <dbReference type="ARBA" id="ARBA00006824"/>
    </source>
</evidence>
<dbReference type="InterPro" id="IPR007248">
    <property type="entry name" value="Mpv17_PMP22"/>
</dbReference>
<evidence type="ECO:0000256" key="5">
    <source>
        <dbReference type="ARBA" id="ARBA00023136"/>
    </source>
</evidence>
<evidence type="ECO:0000256" key="1">
    <source>
        <dbReference type="ARBA" id="ARBA00004141"/>
    </source>
</evidence>
<dbReference type="Proteomes" id="UP000663846">
    <property type="component" value="Unassembled WGS sequence"/>
</dbReference>
<dbReference type="PANTHER" id="PTHR11266">
    <property type="entry name" value="PEROXISOMAL MEMBRANE PROTEIN 2, PXMP2 MPV17"/>
    <property type="match status" value="1"/>
</dbReference>
<dbReference type="GO" id="GO:0005739">
    <property type="term" value="C:mitochondrion"/>
    <property type="evidence" value="ECO:0007669"/>
    <property type="project" value="TreeGrafter"/>
</dbReference>
<organism evidence="7 8">
    <name type="scientific">Rhizoctonia solani</name>
    <dbReference type="NCBI Taxonomy" id="456999"/>
    <lineage>
        <taxon>Eukaryota</taxon>
        <taxon>Fungi</taxon>
        <taxon>Dikarya</taxon>
        <taxon>Basidiomycota</taxon>
        <taxon>Agaricomycotina</taxon>
        <taxon>Agaricomycetes</taxon>
        <taxon>Cantharellales</taxon>
        <taxon>Ceratobasidiaceae</taxon>
        <taxon>Rhizoctonia</taxon>
    </lineage>
</organism>
<dbReference type="AlphaFoldDB" id="A0A8H3A383"/>
<comment type="caution">
    <text evidence="7">The sequence shown here is derived from an EMBL/GenBank/DDBJ whole genome shotgun (WGS) entry which is preliminary data.</text>
</comment>
<comment type="subcellular location">
    <subcellularLocation>
        <location evidence="1">Membrane</location>
        <topology evidence="1">Multi-pass membrane protein</topology>
    </subcellularLocation>
</comment>
<feature type="transmembrane region" description="Helical" evidence="6">
    <location>
        <begin position="128"/>
        <end position="145"/>
    </location>
</feature>
<evidence type="ECO:0000256" key="4">
    <source>
        <dbReference type="ARBA" id="ARBA00022989"/>
    </source>
</evidence>
<keyword evidence="5 6" id="KW-0472">Membrane</keyword>
<name>A0A8H3A383_9AGAM</name>
<evidence type="ECO:0008006" key="9">
    <source>
        <dbReference type="Google" id="ProtNLM"/>
    </source>
</evidence>
<feature type="transmembrane region" description="Helical" evidence="6">
    <location>
        <begin position="51"/>
        <end position="70"/>
    </location>
</feature>
<evidence type="ECO:0000256" key="6">
    <source>
        <dbReference type="RuleBase" id="RU363053"/>
    </source>
</evidence>
<dbReference type="GO" id="GO:0016020">
    <property type="term" value="C:membrane"/>
    <property type="evidence" value="ECO:0007669"/>
    <property type="project" value="UniProtKB-SubCell"/>
</dbReference>
<feature type="transmembrane region" description="Helical" evidence="6">
    <location>
        <begin position="91"/>
        <end position="108"/>
    </location>
</feature>
<gene>
    <name evidence="7" type="ORF">RDB_LOCUS57427</name>
</gene>
<comment type="similarity">
    <text evidence="2 6">Belongs to the peroxisomal membrane protein PXMP2/4 family.</text>
</comment>
<sequence>MQAYMRLMNRRPLLGPCITTAFLFGTGDIVAQQAVDKRGIKEHDWVRTARLSLYGGTIFAPIVVNWYKLLDRMPIKSKPALVATRVGLDQFAFAPVAVGLFFSCTGLMEGKSIEQVKQKLNSSYKDTLIANWMLFIPFQTINMFIPLHHRLLAVNAISIPWNAFLSWKGASVSKTVVA</sequence>
<reference evidence="7" key="1">
    <citation type="submission" date="2021-01" db="EMBL/GenBank/DDBJ databases">
        <authorList>
            <person name="Kaushik A."/>
        </authorList>
    </citation>
    <scope>NUCLEOTIDE SEQUENCE</scope>
    <source>
        <strain evidence="7">AG1-1C</strain>
    </source>
</reference>